<protein>
    <recommendedName>
        <fullName evidence="7">Vacuolar import/degradation Vid27 C-terminal domain-containing protein</fullName>
    </recommendedName>
</protein>
<feature type="region of interest" description="Disordered" evidence="1">
    <location>
        <begin position="371"/>
        <end position="432"/>
    </location>
</feature>
<sequence>MNVFKSLGKLIWGNENNPELVQISSGQFYVYTSSRQSSKKCIYIDSMATIRRTSQPHQYHLAVTRVFEEGEEALQDDDQDLDDERIFLIDQSMRFRKGVSAGATTFTWQGLSADDAELQYEFVCDDETTVFTANNFEITVYQCMYERKYQKSHFTAEEEAFEEFQILSPTMTSRAASTSPGATRAATTKDAPVKHEPVVKKEGVRKGKTAGSKIKHEKQEDDDREIDRPELRDAPAKYEGVAEAHGDLCLFDPMTDLFMEQATNVKCQLVRTGPYKYWLVIAASDETQQLAQPLEPRMNPVFSATNISFIWNYFDDKQQVFSWLVRFANEAALNSFQSVFGQCMYETLHKTSWAKVETADQGYIISSLRDDIDMKDSDSEEGDNDYSDEEEEDVEDEEEEEENEFGSDYDEDEDEDEHDDFNDDQVGDNTINSQLAVGYKDRSFVVRGNKIGVFRHNDRDGLDFSTTIKNISNSKGKQLNPSKIVLHEQDTAMVMMDPTDLNTAYKMDLEYGKVVEEWKMPGTSGVLNLVGDSKYAHTTGTQTMIGHSHNAMFRVDPRLSGSKIVESAFKQYAKGNDFTCAVTTGDGGLAIAGSKGEIKLLNTIGKNAKTALPGMGDPIIGIDVTADGHYIIATCKTYLLLIDALNPANKKLGFNASFPADNKPKAIKLTLQPEHVATMKTEVSFTPARFNTGVNEIEKTIVTSTGPYVITWNFRRVKSGHHDYQMKEYADHIVADNFKFGQDRSIVVALPHDVTALPTRHLTSPGQAFKVKRESRC</sequence>
<evidence type="ECO:0000259" key="3">
    <source>
        <dbReference type="Pfam" id="PF17747"/>
    </source>
</evidence>
<organism evidence="5 6">
    <name type="scientific">Entomortierella parvispora</name>
    <dbReference type="NCBI Taxonomy" id="205924"/>
    <lineage>
        <taxon>Eukaryota</taxon>
        <taxon>Fungi</taxon>
        <taxon>Fungi incertae sedis</taxon>
        <taxon>Mucoromycota</taxon>
        <taxon>Mortierellomycotina</taxon>
        <taxon>Mortierellomycetes</taxon>
        <taxon>Mortierellales</taxon>
        <taxon>Mortierellaceae</taxon>
        <taxon>Entomortierella</taxon>
    </lineage>
</organism>
<dbReference type="PANTHER" id="PTHR31913:SF0">
    <property type="entry name" value="VACUOLAR IMPORT AND DEGRADATION PROTEIN 27"/>
    <property type="match status" value="1"/>
</dbReference>
<feature type="compositionally biased region" description="Polar residues" evidence="1">
    <location>
        <begin position="171"/>
        <end position="181"/>
    </location>
</feature>
<name>A0A9P3H552_9FUNG</name>
<evidence type="ECO:0008006" key="7">
    <source>
        <dbReference type="Google" id="ProtNLM"/>
    </source>
</evidence>
<dbReference type="InterPro" id="IPR040768">
    <property type="entry name" value="Vid27_PH"/>
</dbReference>
<dbReference type="GO" id="GO:0005634">
    <property type="term" value="C:nucleus"/>
    <property type="evidence" value="ECO:0007669"/>
    <property type="project" value="TreeGrafter"/>
</dbReference>
<gene>
    <name evidence="5" type="ORF">EMPS_02281</name>
</gene>
<proteinExistence type="predicted"/>
<keyword evidence="6" id="KW-1185">Reference proteome</keyword>
<accession>A0A9P3H552</accession>
<dbReference type="EMBL" id="BQFW01000003">
    <property type="protein sequence ID" value="GJJ69932.1"/>
    <property type="molecule type" value="Genomic_DNA"/>
</dbReference>
<dbReference type="Pfam" id="PF17748">
    <property type="entry name" value="VID27_N"/>
    <property type="match status" value="1"/>
</dbReference>
<dbReference type="OrthoDB" id="10251113at2759"/>
<reference evidence="5" key="1">
    <citation type="submission" date="2021-11" db="EMBL/GenBank/DDBJ databases">
        <authorList>
            <person name="Herlambang A."/>
            <person name="Guo Y."/>
            <person name="Takashima Y."/>
            <person name="Nishizawa T."/>
        </authorList>
    </citation>
    <scope>NUCLEOTIDE SEQUENCE</scope>
    <source>
        <strain evidence="5">E1425</strain>
    </source>
</reference>
<dbReference type="Proteomes" id="UP000827284">
    <property type="component" value="Unassembled WGS sequence"/>
</dbReference>
<dbReference type="InterPro" id="IPR040979">
    <property type="entry name" value="Vid27_N"/>
</dbReference>
<comment type="caution">
    <text evidence="5">The sequence shown here is derived from an EMBL/GenBank/DDBJ whole genome shotgun (WGS) entry which is preliminary data.</text>
</comment>
<feature type="compositionally biased region" description="Acidic residues" evidence="1">
    <location>
        <begin position="378"/>
        <end position="426"/>
    </location>
</feature>
<dbReference type="GO" id="GO:0005737">
    <property type="term" value="C:cytoplasm"/>
    <property type="evidence" value="ECO:0007669"/>
    <property type="project" value="TreeGrafter"/>
</dbReference>
<feature type="region of interest" description="Disordered" evidence="1">
    <location>
        <begin position="171"/>
        <end position="237"/>
    </location>
</feature>
<dbReference type="InterPro" id="IPR040458">
    <property type="entry name" value="Vid27"/>
</dbReference>
<feature type="compositionally biased region" description="Basic and acidic residues" evidence="1">
    <location>
        <begin position="217"/>
        <end position="237"/>
    </location>
</feature>
<dbReference type="PANTHER" id="PTHR31913">
    <property type="entry name" value="VACUOLAR IMPORT AND DEGRADATION PROTEIN 27"/>
    <property type="match status" value="1"/>
</dbReference>
<evidence type="ECO:0000313" key="5">
    <source>
        <dbReference type="EMBL" id="GJJ69932.1"/>
    </source>
</evidence>
<evidence type="ECO:0000313" key="6">
    <source>
        <dbReference type="Proteomes" id="UP000827284"/>
    </source>
</evidence>
<evidence type="ECO:0000256" key="1">
    <source>
        <dbReference type="SAM" id="MobiDB-lite"/>
    </source>
</evidence>
<dbReference type="AlphaFoldDB" id="A0A9P3H552"/>
<dbReference type="Pfam" id="PF17747">
    <property type="entry name" value="VID27_PH"/>
    <property type="match status" value="1"/>
</dbReference>
<evidence type="ECO:0000259" key="4">
    <source>
        <dbReference type="Pfam" id="PF17748"/>
    </source>
</evidence>
<feature type="domain" description="Vacuolar import/degradation Vid27 C-terminal" evidence="2">
    <location>
        <begin position="432"/>
        <end position="768"/>
    </location>
</feature>
<evidence type="ECO:0000259" key="2">
    <source>
        <dbReference type="Pfam" id="PF08553"/>
    </source>
</evidence>
<dbReference type="InterPro" id="IPR013863">
    <property type="entry name" value="VID27_C"/>
</dbReference>
<dbReference type="Pfam" id="PF08553">
    <property type="entry name" value="VID27"/>
    <property type="match status" value="1"/>
</dbReference>
<dbReference type="SUPFAM" id="SSF50969">
    <property type="entry name" value="YVTN repeat-like/Quinoprotein amine dehydrogenase"/>
    <property type="match status" value="1"/>
</dbReference>
<reference evidence="5" key="2">
    <citation type="journal article" date="2022" name="Microbiol. Resour. Announc.">
        <title>Whole-Genome Sequence of Entomortierella parvispora E1425, a Mucoromycotan Fungus Associated with Burkholderiaceae-Related Endosymbiotic Bacteria.</title>
        <authorList>
            <person name="Herlambang A."/>
            <person name="Guo Y."/>
            <person name="Takashima Y."/>
            <person name="Narisawa K."/>
            <person name="Ohta H."/>
            <person name="Nishizawa T."/>
        </authorList>
    </citation>
    <scope>NUCLEOTIDE SEQUENCE</scope>
    <source>
        <strain evidence="5">E1425</strain>
    </source>
</reference>
<feature type="compositionally biased region" description="Basic and acidic residues" evidence="1">
    <location>
        <begin position="191"/>
        <end position="205"/>
    </location>
</feature>
<feature type="domain" description="Vid27 PH-like" evidence="3">
    <location>
        <begin position="241"/>
        <end position="347"/>
    </location>
</feature>
<dbReference type="InterPro" id="IPR011044">
    <property type="entry name" value="Quino_amine_DH_bsu"/>
</dbReference>
<feature type="domain" description="Vid27 N-terminal" evidence="4">
    <location>
        <begin position="1"/>
        <end position="165"/>
    </location>
</feature>